<accession>A0ABR3JHU0</accession>
<dbReference type="Proteomes" id="UP001556367">
    <property type="component" value="Unassembled WGS sequence"/>
</dbReference>
<evidence type="ECO:0000313" key="2">
    <source>
        <dbReference type="EMBL" id="KAL0954908.1"/>
    </source>
</evidence>
<feature type="region of interest" description="Disordered" evidence="1">
    <location>
        <begin position="113"/>
        <end position="132"/>
    </location>
</feature>
<keyword evidence="3" id="KW-1185">Reference proteome</keyword>
<dbReference type="EMBL" id="JASNQZ010000007">
    <property type="protein sequence ID" value="KAL0954908.1"/>
    <property type="molecule type" value="Genomic_DNA"/>
</dbReference>
<reference evidence="3" key="1">
    <citation type="submission" date="2024-06" db="EMBL/GenBank/DDBJ databases">
        <title>Multi-omics analyses provide insights into the biosynthesis of the anticancer antibiotic pleurotin in Hohenbuehelia grisea.</title>
        <authorList>
            <person name="Weaver J.A."/>
            <person name="Alberti F."/>
        </authorList>
    </citation>
    <scope>NUCLEOTIDE SEQUENCE [LARGE SCALE GENOMIC DNA]</scope>
    <source>
        <strain evidence="3">T-177</strain>
    </source>
</reference>
<protein>
    <submittedName>
        <fullName evidence="2">Uncharacterized protein</fullName>
    </submittedName>
</protein>
<comment type="caution">
    <text evidence="2">The sequence shown here is derived from an EMBL/GenBank/DDBJ whole genome shotgun (WGS) entry which is preliminary data.</text>
</comment>
<evidence type="ECO:0000313" key="3">
    <source>
        <dbReference type="Proteomes" id="UP001556367"/>
    </source>
</evidence>
<sequence>MKPHPRDKNPYIRVRRIPNSKYSIRVFPGCPNERFFCIDLLLTPTGQPIKLPAHYELWAFPPTDPMFPAIPTARLVPHETDCADDDQKFIVHDGQRIVLKRPGQPEVRFTMPNRPHQMEAPVPPDTIELDFS</sequence>
<gene>
    <name evidence="2" type="ORF">HGRIS_003840</name>
</gene>
<evidence type="ECO:0000256" key="1">
    <source>
        <dbReference type="SAM" id="MobiDB-lite"/>
    </source>
</evidence>
<proteinExistence type="predicted"/>
<organism evidence="2 3">
    <name type="scientific">Hohenbuehelia grisea</name>
    <dbReference type="NCBI Taxonomy" id="104357"/>
    <lineage>
        <taxon>Eukaryota</taxon>
        <taxon>Fungi</taxon>
        <taxon>Dikarya</taxon>
        <taxon>Basidiomycota</taxon>
        <taxon>Agaricomycotina</taxon>
        <taxon>Agaricomycetes</taxon>
        <taxon>Agaricomycetidae</taxon>
        <taxon>Agaricales</taxon>
        <taxon>Pleurotineae</taxon>
        <taxon>Pleurotaceae</taxon>
        <taxon>Hohenbuehelia</taxon>
    </lineage>
</organism>
<name>A0ABR3JHU0_9AGAR</name>